<protein>
    <submittedName>
        <fullName evidence="2">Inner membrane protein</fullName>
    </submittedName>
</protein>
<dbReference type="EMBL" id="BJCL01000002">
    <property type="protein sequence ID" value="GCL62225.1"/>
    <property type="molecule type" value="Genomic_DNA"/>
</dbReference>
<comment type="caution">
    <text evidence="2">The sequence shown here is derived from an EMBL/GenBank/DDBJ whole genome shotgun (WGS) entry which is preliminary data.</text>
</comment>
<proteinExistence type="predicted"/>
<feature type="transmembrane region" description="Helical" evidence="1">
    <location>
        <begin position="21"/>
        <end position="43"/>
    </location>
</feature>
<sequence length="139" mass="15580">MQAMHRPDDAFPAPARPLWQRMLWGTAGVLALAAGIVGIFLPLLPTTPFVLLAAFCFSRGSARLDAWLLAHPRFGPLIADWRSRHAMPLRAKQLAWVMMAVGSAWAAWVLPLRWCWLPALCCLAVGLWMWRLPTSAPRR</sequence>
<feature type="transmembrane region" description="Helical" evidence="1">
    <location>
        <begin position="116"/>
        <end position="133"/>
    </location>
</feature>
<dbReference type="Pfam" id="PF04304">
    <property type="entry name" value="DUF454"/>
    <property type="match status" value="1"/>
</dbReference>
<organism evidence="2 3">
    <name type="scientific">Pseudaquabacterium pictum</name>
    <dbReference type="NCBI Taxonomy" id="2315236"/>
    <lineage>
        <taxon>Bacteria</taxon>
        <taxon>Pseudomonadati</taxon>
        <taxon>Pseudomonadota</taxon>
        <taxon>Betaproteobacteria</taxon>
        <taxon>Burkholderiales</taxon>
        <taxon>Sphaerotilaceae</taxon>
        <taxon>Pseudaquabacterium</taxon>
    </lineage>
</organism>
<dbReference type="PANTHER" id="PTHR35813">
    <property type="entry name" value="INNER MEMBRANE PROTEIN YBAN"/>
    <property type="match status" value="1"/>
</dbReference>
<keyword evidence="1" id="KW-1133">Transmembrane helix</keyword>
<name>A0A480ARA2_9BURK</name>
<reference evidence="3" key="1">
    <citation type="submission" date="2019-03" db="EMBL/GenBank/DDBJ databases">
        <title>Aquabacterium pictum sp.nov., the first bacteriochlorophyll a-containing freshwater bacterium in the genus Aquabacterium of the class Betaproteobacteria.</title>
        <authorList>
            <person name="Hirose S."/>
            <person name="Tank M."/>
            <person name="Hara E."/>
            <person name="Tamaki H."/>
            <person name="Takaichi S."/>
            <person name="Haruta S."/>
            <person name="Hanada S."/>
        </authorList>
    </citation>
    <scope>NUCLEOTIDE SEQUENCE [LARGE SCALE GENOMIC DNA]</scope>
    <source>
        <strain evidence="3">W35</strain>
    </source>
</reference>
<keyword evidence="1" id="KW-0472">Membrane</keyword>
<dbReference type="PIRSF" id="PIRSF016789">
    <property type="entry name" value="DUF454"/>
    <property type="match status" value="1"/>
</dbReference>
<evidence type="ECO:0000256" key="1">
    <source>
        <dbReference type="SAM" id="Phobius"/>
    </source>
</evidence>
<dbReference type="GO" id="GO:0005886">
    <property type="term" value="C:plasma membrane"/>
    <property type="evidence" value="ECO:0007669"/>
    <property type="project" value="TreeGrafter"/>
</dbReference>
<evidence type="ECO:0000313" key="2">
    <source>
        <dbReference type="EMBL" id="GCL62225.1"/>
    </source>
</evidence>
<dbReference type="Proteomes" id="UP000301751">
    <property type="component" value="Unassembled WGS sequence"/>
</dbReference>
<keyword evidence="1" id="KW-0812">Transmembrane</keyword>
<gene>
    <name evidence="2" type="ORF">AQPW35_13060</name>
</gene>
<evidence type="ECO:0000313" key="3">
    <source>
        <dbReference type="Proteomes" id="UP000301751"/>
    </source>
</evidence>
<dbReference type="InterPro" id="IPR007401">
    <property type="entry name" value="DUF454"/>
</dbReference>
<accession>A0A480ARA2</accession>
<dbReference type="PANTHER" id="PTHR35813:SF1">
    <property type="entry name" value="INNER MEMBRANE PROTEIN YBAN"/>
    <property type="match status" value="1"/>
</dbReference>
<dbReference type="AlphaFoldDB" id="A0A480ARA2"/>
<keyword evidence="3" id="KW-1185">Reference proteome</keyword>